<dbReference type="PANTHER" id="PTHR10039">
    <property type="entry name" value="AMELOGENIN"/>
    <property type="match status" value="1"/>
</dbReference>
<feature type="compositionally biased region" description="Basic and acidic residues" evidence="2">
    <location>
        <begin position="485"/>
        <end position="496"/>
    </location>
</feature>
<evidence type="ECO:0000256" key="1">
    <source>
        <dbReference type="ARBA" id="ARBA00022737"/>
    </source>
</evidence>
<evidence type="ECO:0000259" key="3">
    <source>
        <dbReference type="Pfam" id="PF24883"/>
    </source>
</evidence>
<evidence type="ECO:0000313" key="4">
    <source>
        <dbReference type="EMBL" id="KZP14977.1"/>
    </source>
</evidence>
<proteinExistence type="predicted"/>
<dbReference type="EMBL" id="KV417610">
    <property type="protein sequence ID" value="KZP14977.1"/>
    <property type="molecule type" value="Genomic_DNA"/>
</dbReference>
<feature type="compositionally biased region" description="Basic and acidic residues" evidence="2">
    <location>
        <begin position="511"/>
        <end position="526"/>
    </location>
</feature>
<keyword evidence="1" id="KW-0677">Repeat</keyword>
<dbReference type="STRING" id="436010.A0A166DQU8"/>
<accession>A0A166DQU8</accession>
<evidence type="ECO:0000313" key="5">
    <source>
        <dbReference type="Proteomes" id="UP000076532"/>
    </source>
</evidence>
<evidence type="ECO:0000256" key="2">
    <source>
        <dbReference type="SAM" id="MobiDB-lite"/>
    </source>
</evidence>
<organism evidence="4 5">
    <name type="scientific">Athelia psychrophila</name>
    <dbReference type="NCBI Taxonomy" id="1759441"/>
    <lineage>
        <taxon>Eukaryota</taxon>
        <taxon>Fungi</taxon>
        <taxon>Dikarya</taxon>
        <taxon>Basidiomycota</taxon>
        <taxon>Agaricomycotina</taxon>
        <taxon>Agaricomycetes</taxon>
        <taxon>Agaricomycetidae</taxon>
        <taxon>Atheliales</taxon>
        <taxon>Atheliaceae</taxon>
        <taxon>Athelia</taxon>
    </lineage>
</organism>
<feature type="region of interest" description="Disordered" evidence="2">
    <location>
        <begin position="480"/>
        <end position="551"/>
    </location>
</feature>
<dbReference type="Pfam" id="PF24883">
    <property type="entry name" value="NPHP3_N"/>
    <property type="match status" value="1"/>
</dbReference>
<name>A0A166DQU8_9AGAM</name>
<keyword evidence="5" id="KW-1185">Reference proteome</keyword>
<protein>
    <recommendedName>
        <fullName evidence="3">Nephrocystin 3-like N-terminal domain-containing protein</fullName>
    </recommendedName>
</protein>
<feature type="domain" description="Nephrocystin 3-like N-terminal" evidence="3">
    <location>
        <begin position="612"/>
        <end position="776"/>
    </location>
</feature>
<dbReference type="AlphaFoldDB" id="A0A166DQU8"/>
<gene>
    <name evidence="4" type="ORF">FIBSPDRAFT_896191</name>
</gene>
<dbReference type="PANTHER" id="PTHR10039:SF16">
    <property type="entry name" value="GPI INOSITOL-DEACYLASE"/>
    <property type="match status" value="1"/>
</dbReference>
<feature type="compositionally biased region" description="Low complexity" evidence="2">
    <location>
        <begin position="530"/>
        <end position="546"/>
    </location>
</feature>
<dbReference type="Proteomes" id="UP000076532">
    <property type="component" value="Unassembled WGS sequence"/>
</dbReference>
<sequence length="1127" mass="125527">MRQGRALNNHTISYTTLGKLKRFPVTAKTQSWSTCPGGFIYHHICSGRTCLYFGARMADAPTYHVSPSPVHDLVHNHLFPGTTAQIDATQETLKHLQNAVHDVDADLVQMRTAFQHLLAKRAALQDYTDAHQRLVAPVHRLPTEILVGIFLHTLAAPWNLSAGGGRTLRPRPPSCGATSVWIFTNAIQTVIYLSRGKHPLTISLGQDHTADIESQHPALDLLVAHCERWHTMHLQLPLYVLGQLTKAKGTFSLLRSLHLPTTFAGAHAKEIWPILQDCPNLVEFEAQSSPILHSLELPVLKEACFKLTGTTTNDTIPVDREVPWNVRSGFDAMVSHSGCTIATLRLQDDTDSFGPRDLTGCLNACEHISGFVPRSYRGSVKLVSCRPAYRPGDSELVQYNSVRYISNSMKARVQVHILDILRILKSDDIVDMQFVQDLMNIKFQVLYLTLAGHRSGLRTQLREKKKSRIVAGAVNLRLSRPSKNAMEEPRRTDMAARNKRSLSGTSASDIGELRRKVPRLEVDSSRLCDSNETSSSTRSPNPSGSSFNTAHTSGHAVINNVAGDYIVNTDKEKEKEMKMEREKAFAKEVCLWLAAADPSRNYHAARETNHAQTGSWFICGKAFARWKAVPDRPLWLYGSPGCGKTIISSSAVEYMIRHCKEQPSSACAYFFFDSRNAESELSLHENFVRSIVLQLWHKLDRMPAALEDSYGEGPSHTQPSLLTLQATLQGMIGEFQHVYIVIDALDECADRDKLLRWVKDISRCPGGKLHIMLSSRRERDIEDNLVDIKGLERVSFAGGSANPDIVKFVDERLTELIIWIHLDPEIRILVRDALLEGADGSFRWVALQLKELSRCPNVRALKQKLRELPKDLEETYQQLLSSCSSSQANDLWRFLNWVAFSARPITLEELAEVVTIDFPLGSRPCYDRDLRYVVPRDVLTVCSGFITEFEASQTLLTRYPGIVKLSHMSVKDYLLSDQISSGAAAYYSITASQAHCLIAQTSLAYLVHPGILHSLDNASVATLPLAHYAAEHWTAHFRGCNDIPPPVSLRKLLSHLFVSAPNAYANWMVLVGNIGSRGDLWTGKDNLISAETNFSCTALPSAQEGSGITKPSTGPLVKATMRLSSYL</sequence>
<dbReference type="InterPro" id="IPR027417">
    <property type="entry name" value="P-loop_NTPase"/>
</dbReference>
<dbReference type="SUPFAM" id="SSF52540">
    <property type="entry name" value="P-loop containing nucleoside triphosphate hydrolases"/>
    <property type="match status" value="1"/>
</dbReference>
<dbReference type="OrthoDB" id="194358at2759"/>
<dbReference type="Gene3D" id="3.40.50.300">
    <property type="entry name" value="P-loop containing nucleotide triphosphate hydrolases"/>
    <property type="match status" value="1"/>
</dbReference>
<reference evidence="4 5" key="1">
    <citation type="journal article" date="2016" name="Mol. Biol. Evol.">
        <title>Comparative Genomics of Early-Diverging Mushroom-Forming Fungi Provides Insights into the Origins of Lignocellulose Decay Capabilities.</title>
        <authorList>
            <person name="Nagy L.G."/>
            <person name="Riley R."/>
            <person name="Tritt A."/>
            <person name="Adam C."/>
            <person name="Daum C."/>
            <person name="Floudas D."/>
            <person name="Sun H."/>
            <person name="Yadav J.S."/>
            <person name="Pangilinan J."/>
            <person name="Larsson K.H."/>
            <person name="Matsuura K."/>
            <person name="Barry K."/>
            <person name="Labutti K."/>
            <person name="Kuo R."/>
            <person name="Ohm R.A."/>
            <person name="Bhattacharya S.S."/>
            <person name="Shirouzu T."/>
            <person name="Yoshinaga Y."/>
            <person name="Martin F.M."/>
            <person name="Grigoriev I.V."/>
            <person name="Hibbett D.S."/>
        </authorList>
    </citation>
    <scope>NUCLEOTIDE SEQUENCE [LARGE SCALE GENOMIC DNA]</scope>
    <source>
        <strain evidence="4 5">CBS 109695</strain>
    </source>
</reference>
<dbReference type="InterPro" id="IPR056884">
    <property type="entry name" value="NPHP3-like_N"/>
</dbReference>